<feature type="signal peptide" evidence="1">
    <location>
        <begin position="1"/>
        <end position="18"/>
    </location>
</feature>
<evidence type="ECO:0008006" key="4">
    <source>
        <dbReference type="Google" id="ProtNLM"/>
    </source>
</evidence>
<evidence type="ECO:0000313" key="2">
    <source>
        <dbReference type="EMBL" id="KAK4237131.1"/>
    </source>
</evidence>
<keyword evidence="1" id="KW-0732">Signal</keyword>
<dbReference type="AlphaFoldDB" id="A0AAN7C900"/>
<protein>
    <recommendedName>
        <fullName evidence="4">Hydrophobin</fullName>
    </recommendedName>
</protein>
<accession>A0AAN7C900</accession>
<organism evidence="2 3">
    <name type="scientific">Achaetomium macrosporum</name>
    <dbReference type="NCBI Taxonomy" id="79813"/>
    <lineage>
        <taxon>Eukaryota</taxon>
        <taxon>Fungi</taxon>
        <taxon>Dikarya</taxon>
        <taxon>Ascomycota</taxon>
        <taxon>Pezizomycotina</taxon>
        <taxon>Sordariomycetes</taxon>
        <taxon>Sordariomycetidae</taxon>
        <taxon>Sordariales</taxon>
        <taxon>Chaetomiaceae</taxon>
        <taxon>Achaetomium</taxon>
    </lineage>
</organism>
<keyword evidence="3" id="KW-1185">Reference proteome</keyword>
<evidence type="ECO:0000313" key="3">
    <source>
        <dbReference type="Proteomes" id="UP001303760"/>
    </source>
</evidence>
<dbReference type="EMBL" id="MU860154">
    <property type="protein sequence ID" value="KAK4237131.1"/>
    <property type="molecule type" value="Genomic_DNA"/>
</dbReference>
<dbReference type="Proteomes" id="UP001303760">
    <property type="component" value="Unassembled WGS sequence"/>
</dbReference>
<proteinExistence type="predicted"/>
<reference evidence="2" key="1">
    <citation type="journal article" date="2023" name="Mol. Phylogenet. Evol.">
        <title>Genome-scale phylogeny and comparative genomics of the fungal order Sordariales.</title>
        <authorList>
            <person name="Hensen N."/>
            <person name="Bonometti L."/>
            <person name="Westerberg I."/>
            <person name="Brannstrom I.O."/>
            <person name="Guillou S."/>
            <person name="Cros-Aarteil S."/>
            <person name="Calhoun S."/>
            <person name="Haridas S."/>
            <person name="Kuo A."/>
            <person name="Mondo S."/>
            <person name="Pangilinan J."/>
            <person name="Riley R."/>
            <person name="LaButti K."/>
            <person name="Andreopoulos B."/>
            <person name="Lipzen A."/>
            <person name="Chen C."/>
            <person name="Yan M."/>
            <person name="Daum C."/>
            <person name="Ng V."/>
            <person name="Clum A."/>
            <person name="Steindorff A."/>
            <person name="Ohm R.A."/>
            <person name="Martin F."/>
            <person name="Silar P."/>
            <person name="Natvig D.O."/>
            <person name="Lalanne C."/>
            <person name="Gautier V."/>
            <person name="Ament-Velasquez S.L."/>
            <person name="Kruys A."/>
            <person name="Hutchinson M.I."/>
            <person name="Powell A.J."/>
            <person name="Barry K."/>
            <person name="Miller A.N."/>
            <person name="Grigoriev I.V."/>
            <person name="Debuchy R."/>
            <person name="Gladieux P."/>
            <person name="Hiltunen Thoren M."/>
            <person name="Johannesson H."/>
        </authorList>
    </citation>
    <scope>NUCLEOTIDE SEQUENCE</scope>
    <source>
        <strain evidence="2">CBS 532.94</strain>
    </source>
</reference>
<reference evidence="2" key="2">
    <citation type="submission" date="2023-05" db="EMBL/GenBank/DDBJ databases">
        <authorList>
            <consortium name="Lawrence Berkeley National Laboratory"/>
            <person name="Steindorff A."/>
            <person name="Hensen N."/>
            <person name="Bonometti L."/>
            <person name="Westerberg I."/>
            <person name="Brannstrom I.O."/>
            <person name="Guillou S."/>
            <person name="Cros-Aarteil S."/>
            <person name="Calhoun S."/>
            <person name="Haridas S."/>
            <person name="Kuo A."/>
            <person name="Mondo S."/>
            <person name="Pangilinan J."/>
            <person name="Riley R."/>
            <person name="Labutti K."/>
            <person name="Andreopoulos B."/>
            <person name="Lipzen A."/>
            <person name="Chen C."/>
            <person name="Yanf M."/>
            <person name="Daum C."/>
            <person name="Ng V."/>
            <person name="Clum A."/>
            <person name="Ohm R."/>
            <person name="Martin F."/>
            <person name="Silar P."/>
            <person name="Natvig D."/>
            <person name="Lalanne C."/>
            <person name="Gautier V."/>
            <person name="Ament-Velasquez S.L."/>
            <person name="Kruys A."/>
            <person name="Hutchinson M.I."/>
            <person name="Powell A.J."/>
            <person name="Barry K."/>
            <person name="Miller A.N."/>
            <person name="Grigoriev I.V."/>
            <person name="Debuchy R."/>
            <person name="Gladieux P."/>
            <person name="Thoren M.H."/>
            <person name="Johannesson H."/>
        </authorList>
    </citation>
    <scope>NUCLEOTIDE SEQUENCE</scope>
    <source>
        <strain evidence="2">CBS 532.94</strain>
    </source>
</reference>
<comment type="caution">
    <text evidence="2">The sequence shown here is derived from an EMBL/GenBank/DDBJ whole genome shotgun (WGS) entry which is preliminary data.</text>
</comment>
<evidence type="ECO:0000256" key="1">
    <source>
        <dbReference type="SAM" id="SignalP"/>
    </source>
</evidence>
<name>A0AAN7C900_9PEZI</name>
<gene>
    <name evidence="2" type="ORF">C8A03DRAFT_34946</name>
</gene>
<feature type="chain" id="PRO_5042873403" description="Hydrophobin" evidence="1">
    <location>
        <begin position="19"/>
        <end position="93"/>
    </location>
</feature>
<sequence length="93" mass="9451">MQLTNLFTVAALAMTASALPAAENVDILAKRTTPAPTCSNNNQPVCCNGLLGVLLCAVSVVGGNCEGSSYCCETNAPVGSLINLQLLNCVHVG</sequence>